<evidence type="ECO:0000313" key="2">
    <source>
        <dbReference type="EMBL" id="SFS40427.1"/>
    </source>
</evidence>
<dbReference type="InterPro" id="IPR003367">
    <property type="entry name" value="Thrombospondin_3-like_rpt"/>
</dbReference>
<dbReference type="Pfam" id="PF13585">
    <property type="entry name" value="CHU_C"/>
    <property type="match status" value="1"/>
</dbReference>
<dbReference type="STRING" id="593133.SAMN04488006_1107"/>
<organism evidence="2 3">
    <name type="scientific">Lutibacter maritimus</name>
    <dbReference type="NCBI Taxonomy" id="593133"/>
    <lineage>
        <taxon>Bacteria</taxon>
        <taxon>Pseudomonadati</taxon>
        <taxon>Bacteroidota</taxon>
        <taxon>Flavobacteriia</taxon>
        <taxon>Flavobacteriales</taxon>
        <taxon>Flavobacteriaceae</taxon>
        <taxon>Lutibacter</taxon>
    </lineage>
</organism>
<dbReference type="GO" id="GO:0005509">
    <property type="term" value="F:calcium ion binding"/>
    <property type="evidence" value="ECO:0007669"/>
    <property type="project" value="InterPro"/>
</dbReference>
<dbReference type="EMBL" id="FOZP01000002">
    <property type="protein sequence ID" value="SFS40427.1"/>
    <property type="molecule type" value="Genomic_DNA"/>
</dbReference>
<reference evidence="3" key="1">
    <citation type="submission" date="2016-10" db="EMBL/GenBank/DDBJ databases">
        <authorList>
            <person name="Varghese N."/>
            <person name="Submissions S."/>
        </authorList>
    </citation>
    <scope>NUCLEOTIDE SEQUENCE [LARGE SCALE GENOMIC DNA]</scope>
    <source>
        <strain evidence="3">DSM 24450</strain>
    </source>
</reference>
<evidence type="ECO:0000256" key="1">
    <source>
        <dbReference type="ARBA" id="ARBA00022729"/>
    </source>
</evidence>
<dbReference type="RefSeq" id="WP_177219153.1">
    <property type="nucleotide sequence ID" value="NZ_FOZP01000002.1"/>
</dbReference>
<protein>
    <submittedName>
        <fullName evidence="2">Gliding motility-associated C-terminal domain-containing protein</fullName>
    </submittedName>
</protein>
<dbReference type="PANTHER" id="PTHR24273:SF32">
    <property type="entry name" value="HYALIN"/>
    <property type="match status" value="1"/>
</dbReference>
<feature type="non-terminal residue" evidence="2">
    <location>
        <position position="1"/>
    </location>
</feature>
<accession>A0A1I6PJQ8</accession>
<dbReference type="GO" id="GO:0007155">
    <property type="term" value="P:cell adhesion"/>
    <property type="evidence" value="ECO:0007669"/>
    <property type="project" value="InterPro"/>
</dbReference>
<dbReference type="PANTHER" id="PTHR24273">
    <property type="entry name" value="FI04643P-RELATED"/>
    <property type="match status" value="1"/>
</dbReference>
<dbReference type="Pfam" id="PF02412">
    <property type="entry name" value="TSP_3"/>
    <property type="match status" value="1"/>
</dbReference>
<dbReference type="InterPro" id="IPR028974">
    <property type="entry name" value="TSP_type-3_rpt"/>
</dbReference>
<keyword evidence="3" id="KW-1185">Reference proteome</keyword>
<dbReference type="InterPro" id="IPR026341">
    <property type="entry name" value="T9SS_type_B"/>
</dbReference>
<dbReference type="NCBIfam" id="TIGR04131">
    <property type="entry name" value="Bac_Flav_CTERM"/>
    <property type="match status" value="1"/>
</dbReference>
<dbReference type="PROSITE" id="PS51234">
    <property type="entry name" value="TSP3"/>
    <property type="match status" value="1"/>
</dbReference>
<name>A0A1I6PJQ8_9FLAO</name>
<evidence type="ECO:0000313" key="3">
    <source>
        <dbReference type="Proteomes" id="UP000199312"/>
    </source>
</evidence>
<dbReference type="SUPFAM" id="SSF103647">
    <property type="entry name" value="TSP type-3 repeat"/>
    <property type="match status" value="1"/>
</dbReference>
<dbReference type="Proteomes" id="UP000199312">
    <property type="component" value="Unassembled WGS sequence"/>
</dbReference>
<dbReference type="AlphaFoldDB" id="A0A1I6PJQ8"/>
<proteinExistence type="predicted"/>
<sequence length="328" mass="34743">GDNTVTLTVTDVNGNSAKATAVVTVEDNIAPIASCSAPFTIQLDETGSATITVDDINNGSSDNCEIESLTIDTTNFDCSNIGDNNVTLTVTDAYGNSSSVTTVVTIIDVTDPIVITQNISVELDETGNATISAEDIDDGSFDACGIATLSLDQTTFSCPTLGDTTVTLTVIDNNGNSASEMAIVTFTSDDLDNDGIADVCDDDLDGDGVDNDIDNCPTVSNPNQADIDRNGIGDVCDQGELEIPKGFSPNGDGVNDEFIIAGLHKYPNNSIQIYNRYGNMVYESNNYQNYWDGVSSGKTRKLPAAPYFYVLSINGGTQIVKGWLYINY</sequence>
<keyword evidence="1" id="KW-0732">Signal</keyword>
<dbReference type="InterPro" id="IPR017897">
    <property type="entry name" value="Thrombospondin_3_rpt"/>
</dbReference>
<dbReference type="Gene3D" id="4.10.1080.10">
    <property type="entry name" value="TSP type-3 repeat"/>
    <property type="match status" value="1"/>
</dbReference>
<gene>
    <name evidence="2" type="ORF">SAMN04488006_1107</name>
</gene>